<comment type="caution">
    <text evidence="1">The sequence shown here is derived from an EMBL/GenBank/DDBJ whole genome shotgun (WGS) entry which is preliminary data.</text>
</comment>
<dbReference type="EMBL" id="JACJPY010000008">
    <property type="protein sequence ID" value="MBD2149341.1"/>
    <property type="molecule type" value="Genomic_DNA"/>
</dbReference>
<proteinExistence type="predicted"/>
<protein>
    <submittedName>
        <fullName evidence="1">Uncharacterized protein</fullName>
    </submittedName>
</protein>
<gene>
    <name evidence="1" type="ORF">H6F44_04265</name>
</gene>
<dbReference type="RefSeq" id="WP_190349716.1">
    <property type="nucleotide sequence ID" value="NZ_JACJPY010000008.1"/>
</dbReference>
<evidence type="ECO:0000313" key="1">
    <source>
        <dbReference type="EMBL" id="MBD2149341.1"/>
    </source>
</evidence>
<dbReference type="AlphaFoldDB" id="A0A926URA5"/>
<reference evidence="1" key="2">
    <citation type="submission" date="2020-08" db="EMBL/GenBank/DDBJ databases">
        <authorList>
            <person name="Chen M."/>
            <person name="Teng W."/>
            <person name="Zhao L."/>
            <person name="Hu C."/>
            <person name="Zhou Y."/>
            <person name="Han B."/>
            <person name="Song L."/>
            <person name="Shu W."/>
        </authorList>
    </citation>
    <scope>NUCLEOTIDE SEQUENCE</scope>
    <source>
        <strain evidence="1">FACHB-1277</strain>
    </source>
</reference>
<keyword evidence="2" id="KW-1185">Reference proteome</keyword>
<name>A0A926URA5_9CYAN</name>
<dbReference type="Proteomes" id="UP000631421">
    <property type="component" value="Unassembled WGS sequence"/>
</dbReference>
<organism evidence="1 2">
    <name type="scientific">Pseudanabaena cinerea FACHB-1277</name>
    <dbReference type="NCBI Taxonomy" id="2949581"/>
    <lineage>
        <taxon>Bacteria</taxon>
        <taxon>Bacillati</taxon>
        <taxon>Cyanobacteriota</taxon>
        <taxon>Cyanophyceae</taxon>
        <taxon>Pseudanabaenales</taxon>
        <taxon>Pseudanabaenaceae</taxon>
        <taxon>Pseudanabaena</taxon>
        <taxon>Pseudanabaena cinerea</taxon>
    </lineage>
</organism>
<sequence>MNQKRITDLTIEDLKAVITEVVVTQLQQWFGKPNSSVTAVKPEPTIPTNQPYVNAEGVYILPTRTPEEIAARAKALSDLFDEWDLRDDADEQRETWEYLQQALGEELITERPLSLTA</sequence>
<evidence type="ECO:0000313" key="2">
    <source>
        <dbReference type="Proteomes" id="UP000631421"/>
    </source>
</evidence>
<accession>A0A926URA5</accession>
<reference evidence="1" key="1">
    <citation type="journal article" date="2015" name="ISME J.">
        <title>Draft Genome Sequence of Streptomyces incarnatus NRRL8089, which Produces the Nucleoside Antibiotic Sinefungin.</title>
        <authorList>
            <person name="Oshima K."/>
            <person name="Hattori M."/>
            <person name="Shimizu H."/>
            <person name="Fukuda K."/>
            <person name="Nemoto M."/>
            <person name="Inagaki K."/>
            <person name="Tamura T."/>
        </authorList>
    </citation>
    <scope>NUCLEOTIDE SEQUENCE</scope>
    <source>
        <strain evidence="1">FACHB-1277</strain>
    </source>
</reference>